<feature type="region of interest" description="Disordered" evidence="1">
    <location>
        <begin position="63"/>
        <end position="84"/>
    </location>
</feature>
<proteinExistence type="predicted"/>
<evidence type="ECO:0000313" key="2">
    <source>
        <dbReference type="EMBL" id="KAG6004918.1"/>
    </source>
</evidence>
<reference evidence="2" key="1">
    <citation type="journal article" date="2020" name="bioRxiv">
        <title>Whole genome comparisons of ergot fungi reveals the divergence and evolution of species within the genus Claviceps are the result of varying mechanisms driving genome evolution and host range expansion.</title>
        <authorList>
            <person name="Wyka S.A."/>
            <person name="Mondo S.J."/>
            <person name="Liu M."/>
            <person name="Dettman J."/>
            <person name="Nalam V."/>
            <person name="Broders K.D."/>
        </authorList>
    </citation>
    <scope>NUCLEOTIDE SEQUENCE</scope>
    <source>
        <strain evidence="2">CCC 602</strain>
    </source>
</reference>
<protein>
    <submittedName>
        <fullName evidence="2">Uncharacterized protein</fullName>
    </submittedName>
</protein>
<evidence type="ECO:0000256" key="1">
    <source>
        <dbReference type="SAM" id="MobiDB-lite"/>
    </source>
</evidence>
<organism evidence="2 3">
    <name type="scientific">Claviceps pusilla</name>
    <dbReference type="NCBI Taxonomy" id="123648"/>
    <lineage>
        <taxon>Eukaryota</taxon>
        <taxon>Fungi</taxon>
        <taxon>Dikarya</taxon>
        <taxon>Ascomycota</taxon>
        <taxon>Pezizomycotina</taxon>
        <taxon>Sordariomycetes</taxon>
        <taxon>Hypocreomycetidae</taxon>
        <taxon>Hypocreales</taxon>
        <taxon>Clavicipitaceae</taxon>
        <taxon>Claviceps</taxon>
    </lineage>
</organism>
<gene>
    <name evidence="2" type="ORF">E4U43_000660</name>
</gene>
<keyword evidence="3" id="KW-1185">Reference proteome</keyword>
<comment type="caution">
    <text evidence="2">The sequence shown here is derived from an EMBL/GenBank/DDBJ whole genome shotgun (WGS) entry which is preliminary data.</text>
</comment>
<accession>A0A9P7N976</accession>
<feature type="compositionally biased region" description="Low complexity" evidence="1">
    <location>
        <begin position="24"/>
        <end position="35"/>
    </location>
</feature>
<name>A0A9P7N976_9HYPO</name>
<sequence length="84" mass="8806">MSEKDARSSTAAEKDKQSSDATDNNKSSNPSDKNSTASSLDGDDYEIGVAKMVNVGVKVTPAQAKQLSSSGAQAQKNRSSGQRR</sequence>
<feature type="compositionally biased region" description="Basic and acidic residues" evidence="1">
    <location>
        <begin position="1"/>
        <end position="18"/>
    </location>
</feature>
<dbReference type="EMBL" id="SRPW01001204">
    <property type="protein sequence ID" value="KAG6004918.1"/>
    <property type="molecule type" value="Genomic_DNA"/>
</dbReference>
<feature type="region of interest" description="Disordered" evidence="1">
    <location>
        <begin position="1"/>
        <end position="43"/>
    </location>
</feature>
<dbReference type="Proteomes" id="UP000748025">
    <property type="component" value="Unassembled WGS sequence"/>
</dbReference>
<dbReference type="AlphaFoldDB" id="A0A9P7N976"/>
<evidence type="ECO:0000313" key="3">
    <source>
        <dbReference type="Proteomes" id="UP000748025"/>
    </source>
</evidence>